<protein>
    <recommendedName>
        <fullName evidence="4">Secretion system C-terminal sorting domain-containing protein</fullName>
    </recommendedName>
</protein>
<dbReference type="OrthoDB" id="1490051at2"/>
<dbReference type="PATRIC" id="fig|1379870.5.peg.4961"/>
<evidence type="ECO:0000313" key="3">
    <source>
        <dbReference type="Proteomes" id="UP000033054"/>
    </source>
</evidence>
<reference evidence="2 3" key="1">
    <citation type="journal article" date="2014" name="Curr. Microbiol.">
        <title>Spirosoma radiotolerans sp. nov., a gamma-radiation-resistant bacterium isolated from gamma ray-irradiated soil.</title>
        <authorList>
            <person name="Lee J.J."/>
            <person name="Srinivasan S."/>
            <person name="Lim S."/>
            <person name="Joe M."/>
            <person name="Im S."/>
            <person name="Bae S.I."/>
            <person name="Park K.R."/>
            <person name="Han J.H."/>
            <person name="Park S.H."/>
            <person name="Joo B.M."/>
            <person name="Park S.J."/>
            <person name="Kim M.K."/>
        </authorList>
    </citation>
    <scope>NUCLEOTIDE SEQUENCE [LARGE SCALE GENOMIC DNA]</scope>
    <source>
        <strain evidence="2 3">DG5A</strain>
    </source>
</reference>
<dbReference type="HOGENOM" id="CLU_764806_0_0_10"/>
<dbReference type="AlphaFoldDB" id="A0A0E3V934"/>
<dbReference type="InterPro" id="IPR026444">
    <property type="entry name" value="Secre_tail"/>
</dbReference>
<evidence type="ECO:0000313" key="2">
    <source>
        <dbReference type="EMBL" id="AKD57317.1"/>
    </source>
</evidence>
<sequence>MRKFSVIFAFVWLLALSIGKAQTTPFTASWTFEGNDNGTSSSGLVTASSVSYVGVNLLAVSPYSSGYVNSGANVQNWSTTRCDQTEYVQFSVQPAGTATITLTTLSFAFARSAQGPQQLTVRSSVDGFSSDIHSQSTATNYQVASIALTSAGFINQSSAITFRIYACNPTAGGGTLKLDEIQINAVVLPVTLLSFTAKPEGDRVQLAWSTASEYNADHFRVERSDNLDEFIPVGEIAAAGTINERQYYGLTDLNPHTGANYYRLKQIDVGGKIHTYAVISTIIRANEPVVSVYPNPASPTQIHVRLWNTDEATIQLTAPTGQVLTGRIDRKPGEADLIFDQPLPLGLYWLKVYGKGYRQTFTVLIR</sequence>
<dbReference type="Proteomes" id="UP000033054">
    <property type="component" value="Chromosome"/>
</dbReference>
<keyword evidence="1" id="KW-0732">Signal</keyword>
<name>A0A0E3V934_9BACT</name>
<dbReference type="RefSeq" id="WP_046577053.1">
    <property type="nucleotide sequence ID" value="NZ_CP010429.1"/>
</dbReference>
<accession>A0A0E3V934</accession>
<feature type="signal peptide" evidence="1">
    <location>
        <begin position="1"/>
        <end position="21"/>
    </location>
</feature>
<evidence type="ECO:0000256" key="1">
    <source>
        <dbReference type="SAM" id="SignalP"/>
    </source>
</evidence>
<proteinExistence type="predicted"/>
<keyword evidence="3" id="KW-1185">Reference proteome</keyword>
<evidence type="ECO:0008006" key="4">
    <source>
        <dbReference type="Google" id="ProtNLM"/>
    </source>
</evidence>
<dbReference type="EMBL" id="CP010429">
    <property type="protein sequence ID" value="AKD57317.1"/>
    <property type="molecule type" value="Genomic_DNA"/>
</dbReference>
<feature type="chain" id="PRO_5002413720" description="Secretion system C-terminal sorting domain-containing protein" evidence="1">
    <location>
        <begin position="22"/>
        <end position="366"/>
    </location>
</feature>
<dbReference type="NCBIfam" id="TIGR04183">
    <property type="entry name" value="Por_Secre_tail"/>
    <property type="match status" value="1"/>
</dbReference>
<gene>
    <name evidence="2" type="ORF">SD10_22915</name>
</gene>
<dbReference type="STRING" id="1379870.SD10_22915"/>
<dbReference type="KEGG" id="srd:SD10_22915"/>
<organism evidence="2 3">
    <name type="scientific">Spirosoma radiotolerans</name>
    <dbReference type="NCBI Taxonomy" id="1379870"/>
    <lineage>
        <taxon>Bacteria</taxon>
        <taxon>Pseudomonadati</taxon>
        <taxon>Bacteroidota</taxon>
        <taxon>Cytophagia</taxon>
        <taxon>Cytophagales</taxon>
        <taxon>Cytophagaceae</taxon>
        <taxon>Spirosoma</taxon>
    </lineage>
</organism>